<comment type="caution">
    <text evidence="4">The sequence shown here is derived from an EMBL/GenBank/DDBJ whole genome shotgun (WGS) entry which is preliminary data.</text>
</comment>
<feature type="domain" description="Protein-glutamine gamma-glutamyltransferase-like C-terminal" evidence="3">
    <location>
        <begin position="188"/>
        <end position="254"/>
    </location>
</feature>
<keyword evidence="5" id="KW-1185">Reference proteome</keyword>
<organism evidence="4 5">
    <name type="scientific">Arenicella xantha</name>
    <dbReference type="NCBI Taxonomy" id="644221"/>
    <lineage>
        <taxon>Bacteria</taxon>
        <taxon>Pseudomonadati</taxon>
        <taxon>Pseudomonadota</taxon>
        <taxon>Gammaproteobacteria</taxon>
        <taxon>Arenicellales</taxon>
        <taxon>Arenicellaceae</taxon>
        <taxon>Arenicella</taxon>
    </lineage>
</organism>
<sequence length="257" mass="29681">MKRLMIILSLSFLTLTSVVAQESVENFVLEEGDSLPRSPQSEAAYLAIEKVLSSDDFARKKTVTRWQAKKRETKEQRQESFPYWMITLMEWFEGTGGFFKALALIIKILLFALFAWLIYYVVKRYHQPIGDFFQSMGRHKEVVDLPTTMFGLDVQKDSLPTDVVATAQAHWAAGDKRLSLATLLQASLIKLLHEHGCRFYDSDTETECCQRIEQQVNESLSQYMWTLVGTWQQLAYAHQSPNDTQFAALCTQWREVF</sequence>
<feature type="signal peptide" evidence="2">
    <location>
        <begin position="1"/>
        <end position="20"/>
    </location>
</feature>
<dbReference type="AlphaFoldDB" id="A0A395JF40"/>
<accession>A0A395JF40</accession>
<evidence type="ECO:0000313" key="4">
    <source>
        <dbReference type="EMBL" id="RBP48304.1"/>
    </source>
</evidence>
<name>A0A395JF40_9GAMM</name>
<keyword evidence="1" id="KW-1133">Transmembrane helix</keyword>
<dbReference type="InterPro" id="IPR025403">
    <property type="entry name" value="TgpA-like_C"/>
</dbReference>
<evidence type="ECO:0000256" key="1">
    <source>
        <dbReference type="SAM" id="Phobius"/>
    </source>
</evidence>
<evidence type="ECO:0000313" key="5">
    <source>
        <dbReference type="Proteomes" id="UP000253083"/>
    </source>
</evidence>
<dbReference type="InParanoid" id="A0A395JF40"/>
<reference evidence="4 5" key="1">
    <citation type="submission" date="2018-06" db="EMBL/GenBank/DDBJ databases">
        <title>Genomic Encyclopedia of Type Strains, Phase IV (KMG-IV): sequencing the most valuable type-strain genomes for metagenomic binning, comparative biology and taxonomic classification.</title>
        <authorList>
            <person name="Goeker M."/>
        </authorList>
    </citation>
    <scope>NUCLEOTIDE SEQUENCE [LARGE SCALE GENOMIC DNA]</scope>
    <source>
        <strain evidence="4 5">DSM 24032</strain>
    </source>
</reference>
<feature type="chain" id="PRO_5017290386" description="Protein-glutamine gamma-glutamyltransferase-like C-terminal domain-containing protein" evidence="2">
    <location>
        <begin position="21"/>
        <end position="257"/>
    </location>
</feature>
<keyword evidence="1" id="KW-0472">Membrane</keyword>
<keyword evidence="1" id="KW-0812">Transmembrane</keyword>
<feature type="transmembrane region" description="Helical" evidence="1">
    <location>
        <begin position="98"/>
        <end position="122"/>
    </location>
</feature>
<keyword evidence="2" id="KW-0732">Signal</keyword>
<gene>
    <name evidence="4" type="ORF">DFR28_10833</name>
</gene>
<dbReference type="Proteomes" id="UP000253083">
    <property type="component" value="Unassembled WGS sequence"/>
</dbReference>
<evidence type="ECO:0000256" key="2">
    <source>
        <dbReference type="SAM" id="SignalP"/>
    </source>
</evidence>
<protein>
    <recommendedName>
        <fullName evidence="3">Protein-glutamine gamma-glutamyltransferase-like C-terminal domain-containing protein</fullName>
    </recommendedName>
</protein>
<dbReference type="EMBL" id="QNRT01000008">
    <property type="protein sequence ID" value="RBP48304.1"/>
    <property type="molecule type" value="Genomic_DNA"/>
</dbReference>
<evidence type="ECO:0000259" key="3">
    <source>
        <dbReference type="Pfam" id="PF13559"/>
    </source>
</evidence>
<proteinExistence type="predicted"/>
<dbReference type="Pfam" id="PF13559">
    <property type="entry name" value="DUF4129"/>
    <property type="match status" value="1"/>
</dbReference>